<name>G3HYS3_CRIGR</name>
<evidence type="ECO:0000256" key="9">
    <source>
        <dbReference type="ARBA" id="ARBA00023054"/>
    </source>
</evidence>
<protein>
    <submittedName>
        <fullName evidence="16">Regulator of microtubule dynamics protein 3</fullName>
    </submittedName>
</protein>
<evidence type="ECO:0000313" key="17">
    <source>
        <dbReference type="Proteomes" id="UP000001075"/>
    </source>
</evidence>
<dbReference type="PANTHER" id="PTHR16056">
    <property type="entry name" value="REGULATOR OF MICROTUBULE DYNAMICS PROTEIN"/>
    <property type="match status" value="1"/>
</dbReference>
<keyword evidence="9" id="KW-0175">Coiled coil</keyword>
<dbReference type="FunCoup" id="G3HYS3">
    <property type="interactions" value="613"/>
</dbReference>
<keyword evidence="4" id="KW-0963">Cytoplasm</keyword>
<evidence type="ECO:0000256" key="14">
    <source>
        <dbReference type="SAM" id="MobiDB-lite"/>
    </source>
</evidence>
<dbReference type="GO" id="GO:0097431">
    <property type="term" value="C:mitotic spindle pole"/>
    <property type="evidence" value="ECO:0007669"/>
    <property type="project" value="TreeGrafter"/>
</dbReference>
<evidence type="ECO:0000256" key="10">
    <source>
        <dbReference type="ARBA" id="ARBA00023128"/>
    </source>
</evidence>
<dbReference type="PaxDb" id="10029-XP_007617165.1"/>
<evidence type="ECO:0000256" key="6">
    <source>
        <dbReference type="ARBA" id="ARBA00022701"/>
    </source>
</evidence>
<sequence>MSRLGALGGSRAGLGLLLGTAAGLGFLCVLYSRRWKRARRHGRSHSLPDSLDRAQASERGGQVMQLRAIPGEAGDAAVLPGLPQEGQEKVLDRLDFVLTSLMALRREVEELRSGLQGLAGEIVGEVRSHIEENQRVAPPPPPPPRRVPCPAPSLAPPFHFTASSGAAFTDAESEGGYTTANAESDYERDSDKESEAGEDEVSCETVTTGRKDSLDLDVEVASSLASGALETGGSSDLEDMLLLLQQADELHQGSEHNKRKGFQLLLNNKLAYGNRQDFLWRLARAYSDMSELTEEESEKKSYALNGKEEAEAALEKGDESAESHQWYAVLCGQLAEHEGISRRIQSGFSFKLFTEELWV</sequence>
<keyword evidence="7" id="KW-1000">Mitochondrion outer membrane</keyword>
<keyword evidence="8 15" id="KW-1133">Transmembrane helix</keyword>
<evidence type="ECO:0000256" key="15">
    <source>
        <dbReference type="SAM" id="Phobius"/>
    </source>
</evidence>
<dbReference type="STRING" id="10029.G3HYS3"/>
<keyword evidence="13" id="KW-0539">Nucleus</keyword>
<feature type="transmembrane region" description="Helical" evidence="15">
    <location>
        <begin position="12"/>
        <end position="31"/>
    </location>
</feature>
<dbReference type="Pfam" id="PF21033">
    <property type="entry name" value="RMD1-3"/>
    <property type="match status" value="1"/>
</dbReference>
<dbReference type="PANTHER" id="PTHR16056:SF18">
    <property type="entry name" value="REGULATOR OF MICROTUBULE DYNAMICS PROTEIN 3"/>
    <property type="match status" value="1"/>
</dbReference>
<evidence type="ECO:0000256" key="8">
    <source>
        <dbReference type="ARBA" id="ARBA00022989"/>
    </source>
</evidence>
<keyword evidence="10" id="KW-0496">Mitochondrion</keyword>
<dbReference type="EMBL" id="JH000944">
    <property type="protein sequence ID" value="EGW09313.1"/>
    <property type="molecule type" value="Genomic_DNA"/>
</dbReference>
<evidence type="ECO:0000256" key="13">
    <source>
        <dbReference type="ARBA" id="ARBA00023242"/>
    </source>
</evidence>
<keyword evidence="11 15" id="KW-0472">Membrane</keyword>
<gene>
    <name evidence="16" type="ORF">I79_016214</name>
</gene>
<evidence type="ECO:0000256" key="1">
    <source>
        <dbReference type="ARBA" id="ARBA00004123"/>
    </source>
</evidence>
<dbReference type="GO" id="GO:0005741">
    <property type="term" value="C:mitochondrial outer membrane"/>
    <property type="evidence" value="ECO:0007669"/>
    <property type="project" value="UniProtKB-SubCell"/>
</dbReference>
<dbReference type="InterPro" id="IPR049039">
    <property type="entry name" value="RMD1-3_a_helical_rpt"/>
</dbReference>
<keyword evidence="12" id="KW-0206">Cytoskeleton</keyword>
<evidence type="ECO:0000256" key="4">
    <source>
        <dbReference type="ARBA" id="ARBA00022490"/>
    </source>
</evidence>
<dbReference type="Proteomes" id="UP000001075">
    <property type="component" value="Unassembled WGS sequence"/>
</dbReference>
<feature type="compositionally biased region" description="Basic and acidic residues" evidence="14">
    <location>
        <begin position="185"/>
        <end position="195"/>
    </location>
</feature>
<dbReference type="GO" id="GO:0005876">
    <property type="term" value="C:spindle microtubule"/>
    <property type="evidence" value="ECO:0007669"/>
    <property type="project" value="TreeGrafter"/>
</dbReference>
<organism evidence="16 17">
    <name type="scientific">Cricetulus griseus</name>
    <name type="common">Chinese hamster</name>
    <name type="synonym">Cricetulus barabensis griseus</name>
    <dbReference type="NCBI Taxonomy" id="10029"/>
    <lineage>
        <taxon>Eukaryota</taxon>
        <taxon>Metazoa</taxon>
        <taxon>Chordata</taxon>
        <taxon>Craniata</taxon>
        <taxon>Vertebrata</taxon>
        <taxon>Euteleostomi</taxon>
        <taxon>Mammalia</taxon>
        <taxon>Eutheria</taxon>
        <taxon>Euarchontoglires</taxon>
        <taxon>Glires</taxon>
        <taxon>Rodentia</taxon>
        <taxon>Myomorpha</taxon>
        <taxon>Muroidea</taxon>
        <taxon>Cricetidae</taxon>
        <taxon>Cricetinae</taxon>
        <taxon>Cricetulus</taxon>
    </lineage>
</organism>
<keyword evidence="6" id="KW-0493">Microtubule</keyword>
<dbReference type="InParanoid" id="G3HYS3"/>
<reference evidence="17" key="1">
    <citation type="journal article" date="2011" name="Nat. Biotechnol.">
        <title>The genomic sequence of the Chinese hamster ovary (CHO)-K1 cell line.</title>
        <authorList>
            <person name="Xu X."/>
            <person name="Nagarajan H."/>
            <person name="Lewis N.E."/>
            <person name="Pan S."/>
            <person name="Cai Z."/>
            <person name="Liu X."/>
            <person name="Chen W."/>
            <person name="Xie M."/>
            <person name="Wang W."/>
            <person name="Hammond S."/>
            <person name="Andersen M.R."/>
            <person name="Neff N."/>
            <person name="Passarelli B."/>
            <person name="Koh W."/>
            <person name="Fan H.C."/>
            <person name="Wang J."/>
            <person name="Gui Y."/>
            <person name="Lee K.H."/>
            <person name="Betenbaugh M.J."/>
            <person name="Quake S.R."/>
            <person name="Famili I."/>
            <person name="Palsson B.O."/>
            <person name="Wang J."/>
        </authorList>
    </citation>
    <scope>NUCLEOTIDE SEQUENCE [LARGE SCALE GENOMIC DNA]</scope>
    <source>
        <strain evidence="17">CHO K1 cell line</strain>
    </source>
</reference>
<dbReference type="AlphaFoldDB" id="G3HYS3"/>
<evidence type="ECO:0000256" key="5">
    <source>
        <dbReference type="ARBA" id="ARBA00022692"/>
    </source>
</evidence>
<evidence type="ECO:0000313" key="16">
    <source>
        <dbReference type="EMBL" id="EGW09313.1"/>
    </source>
</evidence>
<comment type="subcellular location">
    <subcellularLocation>
        <location evidence="3">Cytoplasm</location>
        <location evidence="3">Cytoskeleton</location>
        <location evidence="3">Spindle pole</location>
    </subcellularLocation>
    <subcellularLocation>
        <location evidence="2">Mitochondrion outer membrane</location>
        <topology evidence="2">Single-pass membrane protein</topology>
    </subcellularLocation>
    <subcellularLocation>
        <location evidence="1">Nucleus</location>
    </subcellularLocation>
</comment>
<feature type="region of interest" description="Disordered" evidence="14">
    <location>
        <begin position="131"/>
        <end position="156"/>
    </location>
</feature>
<evidence type="ECO:0000256" key="11">
    <source>
        <dbReference type="ARBA" id="ARBA00023136"/>
    </source>
</evidence>
<evidence type="ECO:0000256" key="2">
    <source>
        <dbReference type="ARBA" id="ARBA00004572"/>
    </source>
</evidence>
<proteinExistence type="predicted"/>
<feature type="compositionally biased region" description="Pro residues" evidence="14">
    <location>
        <begin position="137"/>
        <end position="155"/>
    </location>
</feature>
<feature type="region of interest" description="Disordered" evidence="14">
    <location>
        <begin position="169"/>
        <end position="203"/>
    </location>
</feature>
<evidence type="ECO:0000256" key="12">
    <source>
        <dbReference type="ARBA" id="ARBA00023212"/>
    </source>
</evidence>
<dbReference type="GO" id="GO:0008017">
    <property type="term" value="F:microtubule binding"/>
    <property type="evidence" value="ECO:0007669"/>
    <property type="project" value="TreeGrafter"/>
</dbReference>
<keyword evidence="5 15" id="KW-0812">Transmembrane</keyword>
<dbReference type="GO" id="GO:0005634">
    <property type="term" value="C:nucleus"/>
    <property type="evidence" value="ECO:0007669"/>
    <property type="project" value="UniProtKB-SubCell"/>
</dbReference>
<evidence type="ECO:0000256" key="3">
    <source>
        <dbReference type="ARBA" id="ARBA00004647"/>
    </source>
</evidence>
<accession>G3HYS3</accession>
<evidence type="ECO:0000256" key="7">
    <source>
        <dbReference type="ARBA" id="ARBA00022787"/>
    </source>
</evidence>
<dbReference type="eggNOG" id="ENOG502QWUP">
    <property type="taxonomic scope" value="Eukaryota"/>
</dbReference>